<proteinExistence type="predicted"/>
<evidence type="ECO:0000259" key="2">
    <source>
        <dbReference type="Pfam" id="PF23394"/>
    </source>
</evidence>
<evidence type="ECO:0000259" key="3">
    <source>
        <dbReference type="Pfam" id="PF23395"/>
    </source>
</evidence>
<feature type="compositionally biased region" description="Basic and acidic residues" evidence="1">
    <location>
        <begin position="28"/>
        <end position="38"/>
    </location>
</feature>
<sequence length="964" mass="105661">MDADDAMVYFDFVKYDDEGHRHQTSQVCHRDSTPHLDGSDNQEPPSTDPFLSSDDDSQSMQWDLAKAARHDYFSTDPMQGISLPLTPPGPEDALMDPFAKLPPTFEEEKWNVDRETAQFLSSVMSLMSPSEDPEHDAHLGFRKFKVDEPLLSTDPIVDIQRLHERNVVSVTTAGMDFFVLSKKKDERLTWDKKSLKLPDQVEKEIASEKVVVDSETANFLKEVFQDMEGPALLLEDCRTKAAITPVSPPLLPLSPPFSPQNILAQVEEEVPLTSTTEDPNLHEAARLEAQIMHQDDVEIRPNPTVSDNLDTSSSSPFQRKIRRLDELKISSPLLPLDPTEPPTKKAKTVAFSDDLASFIPPLESNDTDEDSHEAVEDPLYLVAEMVAPLADVTPGQAKDEELIEVDTTMRVPVPAVEKVSPAALWQMHIDNQHILLHQTKAGLDKTEKQWSGITRLERHLQWNAFPSRLGKPKPEGDFDDGSLARYLAELDIEGEADISSMVCKQDGLRILDPDDDDEDDLKSASRGLDGHTINLPSRPVSAVQPQLAPTLREPPQVERVSHVTERSTKESASFAPGYQPQSTVPREPLEFSSLDTLLKKRKDQLKPNPAGPTATADTPNLGQGHLSGFLSMQGIPPLASKSFSKPTPVVAEPGPPTQPHAAPSPAPPSTTTQAFPTPSITHDDNPLPILISTTLLTNRPLIRSLNNHLPTLSLIERDYTTPQPPTPEADLTLSPSIGLTLTTLQRLKQKPLPGTRPDPNNPTFRTQLAAQADRYETLLVFITHPTPSPDHPLSPRDAEAMMDFTLFTTTSIPDTDVQVSLIPTPPGGDGTDVLAQWIAAAIIRYAPNLDPGMTVLQDETLWERWLRRAGMNAFAAQVVLDLLKAGKGEEGGGGVGDGSGDSMMSDGGAEGRRGGTVTGLAAFVMMSKEERMRRFAAVMGGTRVLERVGRVVDGRWRGGGGGEM</sequence>
<organism evidence="4 5">
    <name type="scientific">Zymoseptoria tritici (strain ST99CH_3D7)</name>
    <dbReference type="NCBI Taxonomy" id="1276538"/>
    <lineage>
        <taxon>Eukaryota</taxon>
        <taxon>Fungi</taxon>
        <taxon>Dikarya</taxon>
        <taxon>Ascomycota</taxon>
        <taxon>Pezizomycotina</taxon>
        <taxon>Dothideomycetes</taxon>
        <taxon>Dothideomycetidae</taxon>
        <taxon>Mycosphaerellales</taxon>
        <taxon>Mycosphaerellaceae</taxon>
        <taxon>Zymoseptoria</taxon>
    </lineage>
</organism>
<feature type="compositionally biased region" description="Basic and acidic residues" evidence="1">
    <location>
        <begin position="555"/>
        <end position="569"/>
    </location>
</feature>
<dbReference type="InterPro" id="IPR057559">
    <property type="entry name" value="SAM_6"/>
</dbReference>
<dbReference type="EMBL" id="LT853700">
    <property type="protein sequence ID" value="SMQ54211.1"/>
    <property type="molecule type" value="Genomic_DNA"/>
</dbReference>
<name>A0A1X7S452_ZYMT9</name>
<evidence type="ECO:0000313" key="5">
    <source>
        <dbReference type="Proteomes" id="UP000215127"/>
    </source>
</evidence>
<dbReference type="Pfam" id="PF23395">
    <property type="entry name" value="SAM_6"/>
    <property type="match status" value="1"/>
</dbReference>
<feature type="domain" description="SAM-like" evidence="3">
    <location>
        <begin position="856"/>
        <end position="952"/>
    </location>
</feature>
<keyword evidence="5" id="KW-1185">Reference proteome</keyword>
<dbReference type="InterPro" id="IPR055528">
    <property type="entry name" value="DUF7102"/>
</dbReference>
<evidence type="ECO:0000256" key="1">
    <source>
        <dbReference type="SAM" id="MobiDB-lite"/>
    </source>
</evidence>
<feature type="compositionally biased region" description="Pro residues" evidence="1">
    <location>
        <begin position="653"/>
        <end position="668"/>
    </location>
</feature>
<feature type="region of interest" description="Disordered" evidence="1">
    <location>
        <begin position="603"/>
        <end position="684"/>
    </location>
</feature>
<evidence type="ECO:0000313" key="4">
    <source>
        <dbReference type="EMBL" id="SMQ54211.1"/>
    </source>
</evidence>
<feature type="region of interest" description="Disordered" evidence="1">
    <location>
        <begin position="511"/>
        <end position="588"/>
    </location>
</feature>
<reference evidence="4 5" key="1">
    <citation type="submission" date="2016-06" db="EMBL/GenBank/DDBJ databases">
        <authorList>
            <person name="Kjaerup R.B."/>
            <person name="Dalgaard T.S."/>
            <person name="Juul-Madsen H.R."/>
        </authorList>
    </citation>
    <scope>NUCLEOTIDE SEQUENCE [LARGE SCALE GENOMIC DNA]</scope>
</reference>
<dbReference type="Proteomes" id="UP000215127">
    <property type="component" value="Chromosome 9"/>
</dbReference>
<dbReference type="Pfam" id="PF23394">
    <property type="entry name" value="DUF7102"/>
    <property type="match status" value="1"/>
</dbReference>
<protein>
    <submittedName>
        <fullName evidence="4">Uncharacterized protein</fullName>
    </submittedName>
</protein>
<feature type="region of interest" description="Disordered" evidence="1">
    <location>
        <begin position="23"/>
        <end position="59"/>
    </location>
</feature>
<dbReference type="AlphaFoldDB" id="A0A1X7S452"/>
<feature type="domain" description="DUF7102" evidence="2">
    <location>
        <begin position="689"/>
        <end position="848"/>
    </location>
</feature>
<feature type="compositionally biased region" description="Low complexity" evidence="1">
    <location>
        <begin position="669"/>
        <end position="679"/>
    </location>
</feature>
<gene>
    <name evidence="4" type="ORF">ZT3D7_G9366</name>
</gene>
<accession>A0A1X7S452</accession>
<feature type="region of interest" description="Disordered" evidence="1">
    <location>
        <begin position="889"/>
        <end position="913"/>
    </location>
</feature>